<dbReference type="EMBL" id="FOHU01000014">
    <property type="protein sequence ID" value="SET54400.1"/>
    <property type="molecule type" value="Genomic_DNA"/>
</dbReference>
<evidence type="ECO:0000313" key="2">
    <source>
        <dbReference type="Proteomes" id="UP000199568"/>
    </source>
</evidence>
<accession>A0A1I0F9A8</accession>
<dbReference type="Proteomes" id="UP000199568">
    <property type="component" value="Unassembled WGS sequence"/>
</dbReference>
<proteinExistence type="predicted"/>
<dbReference type="RefSeq" id="WP_090445096.1">
    <property type="nucleotide sequence ID" value="NZ_FOHU01000014.1"/>
</dbReference>
<sequence length="86" mass="10425">MKLLMKPIEMIAWFTKEGVPTPIKYRLMEDAANITIKVDRVIIRDEEKLAGNKMFIYRCQSILDNTEKIYELKYEINTCKWFLYKW</sequence>
<keyword evidence="2" id="KW-1185">Reference proteome</keyword>
<protein>
    <submittedName>
        <fullName evidence="1">Uncharacterized protein</fullName>
    </submittedName>
</protein>
<reference evidence="1 2" key="1">
    <citation type="submission" date="2016-10" db="EMBL/GenBank/DDBJ databases">
        <authorList>
            <person name="de Groot N.N."/>
        </authorList>
    </citation>
    <scope>NUCLEOTIDE SEQUENCE [LARGE SCALE GENOMIC DNA]</scope>
    <source>
        <strain evidence="1 2">DSM 18979</strain>
    </source>
</reference>
<evidence type="ECO:0000313" key="1">
    <source>
        <dbReference type="EMBL" id="SET54400.1"/>
    </source>
</evidence>
<organism evidence="1 2">
    <name type="scientific">Natronincola peptidivorans</name>
    <dbReference type="NCBI Taxonomy" id="426128"/>
    <lineage>
        <taxon>Bacteria</taxon>
        <taxon>Bacillati</taxon>
        <taxon>Bacillota</taxon>
        <taxon>Clostridia</taxon>
        <taxon>Peptostreptococcales</taxon>
        <taxon>Natronincolaceae</taxon>
        <taxon>Natronincola</taxon>
    </lineage>
</organism>
<dbReference type="AlphaFoldDB" id="A0A1I0F9A8"/>
<gene>
    <name evidence="1" type="ORF">SAMN05660297_02706</name>
</gene>
<dbReference type="STRING" id="426128.SAMN05660297_02706"/>
<dbReference type="OrthoDB" id="1707431at2"/>
<name>A0A1I0F9A8_9FIRM</name>